<reference evidence="1" key="2">
    <citation type="submission" date="2025-09" db="UniProtKB">
        <authorList>
            <consortium name="EnsemblPlants"/>
        </authorList>
    </citation>
    <scope>IDENTIFICATION</scope>
</reference>
<name>A0ACD5VDQ5_AVESA</name>
<evidence type="ECO:0000313" key="2">
    <source>
        <dbReference type="Proteomes" id="UP001732700"/>
    </source>
</evidence>
<evidence type="ECO:0000313" key="1">
    <source>
        <dbReference type="EnsemblPlants" id="AVESA.00010b.r2.3AG0420380.1.CDS"/>
    </source>
</evidence>
<reference evidence="1" key="1">
    <citation type="submission" date="2021-05" db="EMBL/GenBank/DDBJ databases">
        <authorList>
            <person name="Scholz U."/>
            <person name="Mascher M."/>
            <person name="Fiebig A."/>
        </authorList>
    </citation>
    <scope>NUCLEOTIDE SEQUENCE [LARGE SCALE GENOMIC DNA]</scope>
</reference>
<sequence>MNASLAPVLRKFALVFFDDILIYNPTYEEHIHHIEAMLEIMQRDRWQVKPSKCEFAQQRIAYLGHVISGDGVDTDDSKITNITNWPVPKNLKKLRGFLGITFYYHKFIHHYAAFQTLKKALVSAPVLALPYFAEKFVIETDASNMGIGVVLS</sequence>
<accession>A0ACD5VDQ5</accession>
<dbReference type="Proteomes" id="UP001732700">
    <property type="component" value="Chromosome 3A"/>
</dbReference>
<proteinExistence type="predicted"/>
<organism evidence="1 2">
    <name type="scientific">Avena sativa</name>
    <name type="common">Oat</name>
    <dbReference type="NCBI Taxonomy" id="4498"/>
    <lineage>
        <taxon>Eukaryota</taxon>
        <taxon>Viridiplantae</taxon>
        <taxon>Streptophyta</taxon>
        <taxon>Embryophyta</taxon>
        <taxon>Tracheophyta</taxon>
        <taxon>Spermatophyta</taxon>
        <taxon>Magnoliopsida</taxon>
        <taxon>Liliopsida</taxon>
        <taxon>Poales</taxon>
        <taxon>Poaceae</taxon>
        <taxon>BOP clade</taxon>
        <taxon>Pooideae</taxon>
        <taxon>Poodae</taxon>
        <taxon>Poeae</taxon>
        <taxon>Poeae Chloroplast Group 1 (Aveneae type)</taxon>
        <taxon>Aveninae</taxon>
        <taxon>Avena</taxon>
    </lineage>
</organism>
<dbReference type="EnsemblPlants" id="AVESA.00010b.r2.3AG0420380.1">
    <property type="protein sequence ID" value="AVESA.00010b.r2.3AG0420380.1.CDS"/>
    <property type="gene ID" value="AVESA.00010b.r2.3AG0420380"/>
</dbReference>
<protein>
    <submittedName>
        <fullName evidence="1">Uncharacterized protein</fullName>
    </submittedName>
</protein>
<keyword evidence="2" id="KW-1185">Reference proteome</keyword>